<sequence length="100" mass="11530">MVSRRAAPSRLARKHRLSRRAGQRSSDFNIWPAVRTSQPWSCLCRIFATSLQAHTTPIFYFRMRHLTQSRSTLAQSGRLATVVTDAMTTTETDHRQKQIE</sequence>
<organism evidence="2 3">
    <name type="scientific">Eumeta variegata</name>
    <name type="common">Bagworm moth</name>
    <name type="synonym">Eumeta japonica</name>
    <dbReference type="NCBI Taxonomy" id="151549"/>
    <lineage>
        <taxon>Eukaryota</taxon>
        <taxon>Metazoa</taxon>
        <taxon>Ecdysozoa</taxon>
        <taxon>Arthropoda</taxon>
        <taxon>Hexapoda</taxon>
        <taxon>Insecta</taxon>
        <taxon>Pterygota</taxon>
        <taxon>Neoptera</taxon>
        <taxon>Endopterygota</taxon>
        <taxon>Lepidoptera</taxon>
        <taxon>Glossata</taxon>
        <taxon>Ditrysia</taxon>
        <taxon>Tineoidea</taxon>
        <taxon>Psychidae</taxon>
        <taxon>Oiketicinae</taxon>
        <taxon>Eumeta</taxon>
    </lineage>
</organism>
<keyword evidence="3" id="KW-1185">Reference proteome</keyword>
<dbReference type="AlphaFoldDB" id="A0A4C1T8D6"/>
<proteinExistence type="predicted"/>
<dbReference type="Proteomes" id="UP000299102">
    <property type="component" value="Unassembled WGS sequence"/>
</dbReference>
<evidence type="ECO:0000256" key="1">
    <source>
        <dbReference type="SAM" id="MobiDB-lite"/>
    </source>
</evidence>
<feature type="compositionally biased region" description="Basic residues" evidence="1">
    <location>
        <begin position="11"/>
        <end position="22"/>
    </location>
</feature>
<evidence type="ECO:0000313" key="3">
    <source>
        <dbReference type="Proteomes" id="UP000299102"/>
    </source>
</evidence>
<feature type="region of interest" description="Disordered" evidence="1">
    <location>
        <begin position="1"/>
        <end position="24"/>
    </location>
</feature>
<reference evidence="2 3" key="1">
    <citation type="journal article" date="2019" name="Commun. Biol.">
        <title>The bagworm genome reveals a unique fibroin gene that provides high tensile strength.</title>
        <authorList>
            <person name="Kono N."/>
            <person name="Nakamura H."/>
            <person name="Ohtoshi R."/>
            <person name="Tomita M."/>
            <person name="Numata K."/>
            <person name="Arakawa K."/>
        </authorList>
    </citation>
    <scope>NUCLEOTIDE SEQUENCE [LARGE SCALE GENOMIC DNA]</scope>
</reference>
<accession>A0A4C1T8D6</accession>
<protein>
    <submittedName>
        <fullName evidence="2">Uncharacterized protein</fullName>
    </submittedName>
</protein>
<comment type="caution">
    <text evidence="2">The sequence shown here is derived from an EMBL/GenBank/DDBJ whole genome shotgun (WGS) entry which is preliminary data.</text>
</comment>
<gene>
    <name evidence="2" type="ORF">EVAR_6248_1</name>
</gene>
<dbReference type="EMBL" id="BGZK01000042">
    <property type="protein sequence ID" value="GBP10682.1"/>
    <property type="molecule type" value="Genomic_DNA"/>
</dbReference>
<evidence type="ECO:0000313" key="2">
    <source>
        <dbReference type="EMBL" id="GBP10682.1"/>
    </source>
</evidence>
<name>A0A4C1T8D6_EUMVA</name>